<dbReference type="GO" id="GO:0030170">
    <property type="term" value="F:pyridoxal phosphate binding"/>
    <property type="evidence" value="ECO:0007669"/>
    <property type="project" value="TreeGrafter"/>
</dbReference>
<dbReference type="PANTHER" id="PTHR30244:SF34">
    <property type="entry name" value="DTDP-4-AMINO-4,6-DIDEOXYGALACTOSE TRANSAMINASE"/>
    <property type="match status" value="1"/>
</dbReference>
<dbReference type="AlphaFoldDB" id="A0A1G1VTU4"/>
<evidence type="ECO:0000256" key="2">
    <source>
        <dbReference type="PIRSR" id="PIRSR000390-2"/>
    </source>
</evidence>
<dbReference type="InterPro" id="IPR015422">
    <property type="entry name" value="PyrdxlP-dep_Trfase_small"/>
</dbReference>
<feature type="modified residue" description="N6-(pyridoxal phosphate)lysine" evidence="2">
    <location>
        <position position="182"/>
    </location>
</feature>
<dbReference type="PIRSF" id="PIRSF000390">
    <property type="entry name" value="PLP_StrS"/>
    <property type="match status" value="1"/>
</dbReference>
<comment type="similarity">
    <text evidence="3">Belongs to the DegT/DnrJ/EryC1 family.</text>
</comment>
<dbReference type="GO" id="GO:0000271">
    <property type="term" value="P:polysaccharide biosynthetic process"/>
    <property type="evidence" value="ECO:0007669"/>
    <property type="project" value="TreeGrafter"/>
</dbReference>
<evidence type="ECO:0000256" key="3">
    <source>
        <dbReference type="RuleBase" id="RU004508"/>
    </source>
</evidence>
<feature type="active site" description="Proton acceptor" evidence="1">
    <location>
        <position position="182"/>
    </location>
</feature>
<evidence type="ECO:0000313" key="5">
    <source>
        <dbReference type="Proteomes" id="UP000179233"/>
    </source>
</evidence>
<protein>
    <recommendedName>
        <fullName evidence="6">Aminotransferase DegT</fullName>
    </recommendedName>
</protein>
<reference evidence="4 5" key="1">
    <citation type="journal article" date="2016" name="Nat. Commun.">
        <title>Thousands of microbial genomes shed light on interconnected biogeochemical processes in an aquifer system.</title>
        <authorList>
            <person name="Anantharaman K."/>
            <person name="Brown C.T."/>
            <person name="Hug L.A."/>
            <person name="Sharon I."/>
            <person name="Castelle C.J."/>
            <person name="Probst A.J."/>
            <person name="Thomas B.C."/>
            <person name="Singh A."/>
            <person name="Wilkins M.J."/>
            <person name="Karaoz U."/>
            <person name="Brodie E.L."/>
            <person name="Williams K.H."/>
            <person name="Hubbard S.S."/>
            <person name="Banfield J.F."/>
        </authorList>
    </citation>
    <scope>NUCLEOTIDE SEQUENCE [LARGE SCALE GENOMIC DNA]</scope>
</reference>
<evidence type="ECO:0000256" key="1">
    <source>
        <dbReference type="PIRSR" id="PIRSR000390-1"/>
    </source>
</evidence>
<evidence type="ECO:0008006" key="6">
    <source>
        <dbReference type="Google" id="ProtNLM"/>
    </source>
</evidence>
<dbReference type="EMBL" id="MHCJ01000003">
    <property type="protein sequence ID" value="OGY18627.1"/>
    <property type="molecule type" value="Genomic_DNA"/>
</dbReference>
<gene>
    <name evidence="4" type="ORF">A2786_03965</name>
</gene>
<dbReference type="InterPro" id="IPR000653">
    <property type="entry name" value="DegT/StrS_aminotransferase"/>
</dbReference>
<dbReference type="Proteomes" id="UP000179233">
    <property type="component" value="Unassembled WGS sequence"/>
</dbReference>
<dbReference type="Gene3D" id="3.40.640.10">
    <property type="entry name" value="Type I PLP-dependent aspartate aminotransferase-like (Major domain)"/>
    <property type="match status" value="1"/>
</dbReference>
<keyword evidence="2 3" id="KW-0663">Pyridoxal phosphate</keyword>
<evidence type="ECO:0000313" key="4">
    <source>
        <dbReference type="EMBL" id="OGY18627.1"/>
    </source>
</evidence>
<dbReference type="InterPro" id="IPR015424">
    <property type="entry name" value="PyrdxlP-dep_Trfase"/>
</dbReference>
<organism evidence="4 5">
    <name type="scientific">Candidatus Chisholmbacteria bacterium RIFCSPHIGHO2_01_FULL_52_32</name>
    <dbReference type="NCBI Taxonomy" id="1797591"/>
    <lineage>
        <taxon>Bacteria</taxon>
        <taxon>Candidatus Chisholmiibacteriota</taxon>
    </lineage>
</organism>
<dbReference type="SUPFAM" id="SSF53383">
    <property type="entry name" value="PLP-dependent transferases"/>
    <property type="match status" value="1"/>
</dbReference>
<proteinExistence type="inferred from homology"/>
<dbReference type="InterPro" id="IPR015421">
    <property type="entry name" value="PyrdxlP-dep_Trfase_major"/>
</dbReference>
<dbReference type="PANTHER" id="PTHR30244">
    <property type="entry name" value="TRANSAMINASE"/>
    <property type="match status" value="1"/>
</dbReference>
<dbReference type="Gene3D" id="3.90.1150.10">
    <property type="entry name" value="Aspartate Aminotransferase, domain 1"/>
    <property type="match status" value="1"/>
</dbReference>
<comment type="caution">
    <text evidence="4">The sequence shown here is derived from an EMBL/GenBank/DDBJ whole genome shotgun (WGS) entry which is preliminary data.</text>
</comment>
<dbReference type="GO" id="GO:0008483">
    <property type="term" value="F:transaminase activity"/>
    <property type="evidence" value="ECO:0007669"/>
    <property type="project" value="TreeGrafter"/>
</dbReference>
<accession>A0A1G1VTU4</accession>
<sequence length="359" mass="39582">MNYATSRISHNKPCVGREELEALRQVFARHWLIKGEEAEKLEHTVARLVGVKYALAVNSGLSALHLALLSLGVTKGDQVILPTYTCVALLHAVNYVGAVPILVDSSKEGFNMDPVLVSKRCSKRTKAIIVPHTFGFPAAIDRILQLRVPVIEDCAQGLGSTYLGKPLGSFGDISVFSFYATKVVATGQGGMLATNNKRYFQTACDLVHPGIGATYRARYNYLMPDVAAAIGNSQLPKLRSFISRRKAIAASYRAVLQKKSSLSFVPGKKDTHVNHFRFIIRFRNEGARDTARKVLLKKGIASIPPISRDELLHRLLKLPDHSFPYAERLAETALSLPIYPCLRDTEVGRIVRALHSLPL</sequence>
<dbReference type="Pfam" id="PF01041">
    <property type="entry name" value="DegT_DnrJ_EryC1"/>
    <property type="match status" value="1"/>
</dbReference>
<name>A0A1G1VTU4_9BACT</name>
<dbReference type="CDD" id="cd00616">
    <property type="entry name" value="AHBA_syn"/>
    <property type="match status" value="1"/>
</dbReference>